<dbReference type="PANTHER" id="PTHR34849:SF3">
    <property type="entry name" value="SSR2962 PROTEIN"/>
    <property type="match status" value="1"/>
</dbReference>
<evidence type="ECO:0000313" key="1">
    <source>
        <dbReference type="EMBL" id="GBF09061.1"/>
    </source>
</evidence>
<gene>
    <name evidence="1" type="ORF">apy_07860</name>
</gene>
<reference evidence="1 2" key="1">
    <citation type="submission" date="2017-02" db="EMBL/GenBank/DDBJ databases">
        <title>isolation and characterization of a novel temperate virus Aeropyrum globular virus 1 infecting hyperthermophilic archaeon Aeropyrum.</title>
        <authorList>
            <person name="Yumiya M."/>
            <person name="Yoshida T."/>
            <person name="Sako Y."/>
        </authorList>
    </citation>
    <scope>NUCLEOTIDE SEQUENCE [LARGE SCALE GENOMIC DNA]</scope>
    <source>
        <strain evidence="1 2">YK1-12-2013</strain>
    </source>
</reference>
<protein>
    <recommendedName>
        <fullName evidence="3">DUF433 domain-containing protein</fullName>
    </recommendedName>
</protein>
<dbReference type="Proteomes" id="UP000291213">
    <property type="component" value="Unassembled WGS sequence"/>
</dbReference>
<dbReference type="Pfam" id="PF04255">
    <property type="entry name" value="DUF433"/>
    <property type="match status" value="1"/>
</dbReference>
<proteinExistence type="predicted"/>
<dbReference type="EMBL" id="BDMD01000040">
    <property type="protein sequence ID" value="GBF09061.1"/>
    <property type="molecule type" value="Genomic_DNA"/>
</dbReference>
<evidence type="ECO:0008006" key="3">
    <source>
        <dbReference type="Google" id="ProtNLM"/>
    </source>
</evidence>
<accession>A0A401H9E4</accession>
<comment type="caution">
    <text evidence="1">The sequence shown here is derived from an EMBL/GenBank/DDBJ whole genome shotgun (WGS) entry which is preliminary data.</text>
</comment>
<dbReference type="AlphaFoldDB" id="A0A401H9E4"/>
<organism evidence="1 2">
    <name type="scientific">Aeropyrum pernix</name>
    <dbReference type="NCBI Taxonomy" id="56636"/>
    <lineage>
        <taxon>Archaea</taxon>
        <taxon>Thermoproteota</taxon>
        <taxon>Thermoprotei</taxon>
        <taxon>Desulfurococcales</taxon>
        <taxon>Desulfurococcaceae</taxon>
        <taxon>Aeropyrum</taxon>
    </lineage>
</organism>
<dbReference type="InterPro" id="IPR007367">
    <property type="entry name" value="DUF433"/>
</dbReference>
<name>A0A401H9E4_AERPX</name>
<dbReference type="SUPFAM" id="SSF46689">
    <property type="entry name" value="Homeodomain-like"/>
    <property type="match status" value="1"/>
</dbReference>
<evidence type="ECO:0000313" key="2">
    <source>
        <dbReference type="Proteomes" id="UP000291213"/>
    </source>
</evidence>
<dbReference type="InterPro" id="IPR009057">
    <property type="entry name" value="Homeodomain-like_sf"/>
</dbReference>
<dbReference type="Gene3D" id="1.10.10.10">
    <property type="entry name" value="Winged helix-like DNA-binding domain superfamily/Winged helix DNA-binding domain"/>
    <property type="match status" value="1"/>
</dbReference>
<sequence length="79" mass="8782">MVLLPGYKWLEVVPGRRGGRPTVKDTRVTVDDILDMLAAGWKPEEVAEELEIPLEAVYEALRYASEAVRRVTIVAKTSG</sequence>
<dbReference type="InterPro" id="IPR036388">
    <property type="entry name" value="WH-like_DNA-bd_sf"/>
</dbReference>
<dbReference type="RefSeq" id="WP_131160073.1">
    <property type="nucleotide sequence ID" value="NZ_BDMD01000040.1"/>
</dbReference>
<dbReference type="PANTHER" id="PTHR34849">
    <property type="entry name" value="SSL5025 PROTEIN"/>
    <property type="match status" value="1"/>
</dbReference>